<evidence type="ECO:0000259" key="16">
    <source>
        <dbReference type="PROSITE" id="PS50109"/>
    </source>
</evidence>
<dbReference type="CDD" id="cd00082">
    <property type="entry name" value="HisKA"/>
    <property type="match status" value="1"/>
</dbReference>
<dbReference type="GO" id="GO:0006355">
    <property type="term" value="P:regulation of DNA-templated transcription"/>
    <property type="evidence" value="ECO:0007669"/>
    <property type="project" value="InterPro"/>
</dbReference>
<dbReference type="InterPro" id="IPR013767">
    <property type="entry name" value="PAS_fold"/>
</dbReference>
<keyword evidence="9" id="KW-0418">Kinase</keyword>
<dbReference type="InterPro" id="IPR035965">
    <property type="entry name" value="PAS-like_dom_sf"/>
</dbReference>
<dbReference type="Gene3D" id="3.30.450.20">
    <property type="entry name" value="PAS domain"/>
    <property type="match status" value="1"/>
</dbReference>
<name>A0A2T6AY99_9RHOB</name>
<protein>
    <recommendedName>
        <fullName evidence="3">histidine kinase</fullName>
        <ecNumber evidence="3">2.7.13.3</ecNumber>
    </recommendedName>
</protein>
<dbReference type="EMBL" id="QBKN01000008">
    <property type="protein sequence ID" value="PTX48793.1"/>
    <property type="molecule type" value="Genomic_DNA"/>
</dbReference>
<keyword evidence="8 15" id="KW-0812">Transmembrane</keyword>
<dbReference type="PROSITE" id="PS50110">
    <property type="entry name" value="RESPONSE_REGULATORY"/>
    <property type="match status" value="1"/>
</dbReference>
<dbReference type="Pfam" id="PF00989">
    <property type="entry name" value="PAS"/>
    <property type="match status" value="1"/>
</dbReference>
<feature type="modified residue" description="4-aspartylphosphate" evidence="14">
    <location>
        <position position="510"/>
    </location>
</feature>
<dbReference type="Pfam" id="PF00512">
    <property type="entry name" value="HisKA"/>
    <property type="match status" value="1"/>
</dbReference>
<dbReference type="PROSITE" id="PS50112">
    <property type="entry name" value="PAS"/>
    <property type="match status" value="1"/>
</dbReference>
<keyword evidence="10" id="KW-0547">Nucleotide-binding</keyword>
<evidence type="ECO:0000256" key="10">
    <source>
        <dbReference type="ARBA" id="ARBA00022840"/>
    </source>
</evidence>
<evidence type="ECO:0000256" key="5">
    <source>
        <dbReference type="ARBA" id="ARBA00022519"/>
    </source>
</evidence>
<dbReference type="CDD" id="cd17546">
    <property type="entry name" value="REC_hyHK_CKI1_RcsC-like"/>
    <property type="match status" value="1"/>
</dbReference>
<reference evidence="19 20" key="1">
    <citation type="submission" date="2018-04" db="EMBL/GenBank/DDBJ databases">
        <title>Genomic Encyclopedia of Archaeal and Bacterial Type Strains, Phase II (KMG-II): from individual species to whole genera.</title>
        <authorList>
            <person name="Goeker M."/>
        </authorList>
    </citation>
    <scope>NUCLEOTIDE SEQUENCE [LARGE SCALE GENOMIC DNA]</scope>
    <source>
        <strain evidence="19 20">DSM 29329</strain>
    </source>
</reference>
<keyword evidence="10" id="KW-0067">ATP-binding</keyword>
<dbReference type="SUPFAM" id="SSF47384">
    <property type="entry name" value="Homodimeric domain of signal transducing histidine kinase"/>
    <property type="match status" value="1"/>
</dbReference>
<dbReference type="SUPFAM" id="SSF55785">
    <property type="entry name" value="PYP-like sensor domain (PAS domain)"/>
    <property type="match status" value="1"/>
</dbReference>
<evidence type="ECO:0000256" key="2">
    <source>
        <dbReference type="ARBA" id="ARBA00004429"/>
    </source>
</evidence>
<dbReference type="EC" id="2.7.13.3" evidence="3"/>
<dbReference type="AlphaFoldDB" id="A0A2T6AY99"/>
<keyword evidence="4" id="KW-1003">Cell membrane</keyword>
<evidence type="ECO:0000256" key="13">
    <source>
        <dbReference type="ARBA" id="ARBA00023136"/>
    </source>
</evidence>
<evidence type="ECO:0000259" key="18">
    <source>
        <dbReference type="PROSITE" id="PS50112"/>
    </source>
</evidence>
<evidence type="ECO:0000256" key="4">
    <source>
        <dbReference type="ARBA" id="ARBA00022475"/>
    </source>
</evidence>
<dbReference type="SUPFAM" id="SSF52172">
    <property type="entry name" value="CheY-like"/>
    <property type="match status" value="1"/>
</dbReference>
<evidence type="ECO:0000256" key="9">
    <source>
        <dbReference type="ARBA" id="ARBA00022777"/>
    </source>
</evidence>
<dbReference type="InterPro" id="IPR036890">
    <property type="entry name" value="HATPase_C_sf"/>
</dbReference>
<dbReference type="InterPro" id="IPR000014">
    <property type="entry name" value="PAS"/>
</dbReference>
<keyword evidence="20" id="KW-1185">Reference proteome</keyword>
<keyword evidence="12" id="KW-0902">Two-component regulatory system</keyword>
<dbReference type="Gene3D" id="1.10.287.130">
    <property type="match status" value="1"/>
</dbReference>
<comment type="catalytic activity">
    <reaction evidence="1">
        <text>ATP + protein L-histidine = ADP + protein N-phospho-L-histidine.</text>
        <dbReference type="EC" id="2.7.13.3"/>
    </reaction>
</comment>
<dbReference type="InterPro" id="IPR003661">
    <property type="entry name" value="HisK_dim/P_dom"/>
</dbReference>
<keyword evidence="6 14" id="KW-0597">Phosphoprotein</keyword>
<evidence type="ECO:0000256" key="8">
    <source>
        <dbReference type="ARBA" id="ARBA00022692"/>
    </source>
</evidence>
<dbReference type="FunFam" id="3.30.565.10:FF:000006">
    <property type="entry name" value="Sensor histidine kinase WalK"/>
    <property type="match status" value="1"/>
</dbReference>
<dbReference type="PRINTS" id="PR00344">
    <property type="entry name" value="BCTRLSENSOR"/>
</dbReference>
<evidence type="ECO:0000313" key="20">
    <source>
        <dbReference type="Proteomes" id="UP000244069"/>
    </source>
</evidence>
<feature type="domain" description="Response regulatory" evidence="17">
    <location>
        <begin position="461"/>
        <end position="578"/>
    </location>
</feature>
<evidence type="ECO:0000256" key="3">
    <source>
        <dbReference type="ARBA" id="ARBA00012438"/>
    </source>
</evidence>
<dbReference type="InterPro" id="IPR036641">
    <property type="entry name" value="HPT_dom_sf"/>
</dbReference>
<dbReference type="CDD" id="cd16922">
    <property type="entry name" value="HATPase_EvgS-ArcB-TorS-like"/>
    <property type="match status" value="1"/>
</dbReference>
<keyword evidence="11 15" id="KW-1133">Transmembrane helix</keyword>
<dbReference type="InterPro" id="IPR008207">
    <property type="entry name" value="Sig_transdc_His_kin_Hpt_dom"/>
</dbReference>
<dbReference type="SMART" id="SM00387">
    <property type="entry name" value="HATPase_c"/>
    <property type="match status" value="1"/>
</dbReference>
<comment type="subcellular location">
    <subcellularLocation>
        <location evidence="2">Cell inner membrane</location>
        <topology evidence="2">Multi-pass membrane protein</topology>
    </subcellularLocation>
</comment>
<dbReference type="InterPro" id="IPR003594">
    <property type="entry name" value="HATPase_dom"/>
</dbReference>
<evidence type="ECO:0000256" key="12">
    <source>
        <dbReference type="ARBA" id="ARBA00023012"/>
    </source>
</evidence>
<proteinExistence type="predicted"/>
<dbReference type="InterPro" id="IPR036097">
    <property type="entry name" value="HisK_dim/P_sf"/>
</dbReference>
<keyword evidence="13 15" id="KW-0472">Membrane</keyword>
<dbReference type="Gene3D" id="3.40.50.2300">
    <property type="match status" value="1"/>
</dbReference>
<evidence type="ECO:0000259" key="17">
    <source>
        <dbReference type="PROSITE" id="PS50110"/>
    </source>
</evidence>
<dbReference type="OrthoDB" id="9801651at2"/>
<dbReference type="SMART" id="SM00388">
    <property type="entry name" value="HisKA"/>
    <property type="match status" value="1"/>
</dbReference>
<dbReference type="Proteomes" id="UP000244069">
    <property type="component" value="Unassembled WGS sequence"/>
</dbReference>
<keyword evidence="5" id="KW-0997">Cell inner membrane</keyword>
<feature type="domain" description="PAS" evidence="18">
    <location>
        <begin position="82"/>
        <end position="153"/>
    </location>
</feature>
<evidence type="ECO:0000256" key="1">
    <source>
        <dbReference type="ARBA" id="ARBA00000085"/>
    </source>
</evidence>
<accession>A0A2T6AY99</accession>
<dbReference type="Pfam" id="PF00072">
    <property type="entry name" value="Response_reg"/>
    <property type="match status" value="1"/>
</dbReference>
<comment type="caution">
    <text evidence="19">The sequence shown here is derived from an EMBL/GenBank/DDBJ whole genome shotgun (WGS) entry which is preliminary data.</text>
</comment>
<dbReference type="InterPro" id="IPR004358">
    <property type="entry name" value="Sig_transdc_His_kin-like_C"/>
</dbReference>
<evidence type="ECO:0000313" key="19">
    <source>
        <dbReference type="EMBL" id="PTX48793.1"/>
    </source>
</evidence>
<feature type="transmembrane region" description="Helical" evidence="15">
    <location>
        <begin position="46"/>
        <end position="66"/>
    </location>
</feature>
<dbReference type="GO" id="GO:0005886">
    <property type="term" value="C:plasma membrane"/>
    <property type="evidence" value="ECO:0007669"/>
    <property type="project" value="UniProtKB-SubCell"/>
</dbReference>
<evidence type="ECO:0000256" key="11">
    <source>
        <dbReference type="ARBA" id="ARBA00022989"/>
    </source>
</evidence>
<dbReference type="PANTHER" id="PTHR43047">
    <property type="entry name" value="TWO-COMPONENT HISTIDINE PROTEIN KINASE"/>
    <property type="match status" value="1"/>
</dbReference>
<dbReference type="PROSITE" id="PS50109">
    <property type="entry name" value="HIS_KIN"/>
    <property type="match status" value="1"/>
</dbReference>
<dbReference type="GO" id="GO:0000155">
    <property type="term" value="F:phosphorelay sensor kinase activity"/>
    <property type="evidence" value="ECO:0007669"/>
    <property type="project" value="InterPro"/>
</dbReference>
<dbReference type="SUPFAM" id="SSF55874">
    <property type="entry name" value="ATPase domain of HSP90 chaperone/DNA topoisomerase II/histidine kinase"/>
    <property type="match status" value="1"/>
</dbReference>
<dbReference type="SUPFAM" id="SSF47226">
    <property type="entry name" value="Histidine-containing phosphotransfer domain, HPT domain"/>
    <property type="match status" value="1"/>
</dbReference>
<dbReference type="Pfam" id="PF02518">
    <property type="entry name" value="HATPase_c"/>
    <property type="match status" value="1"/>
</dbReference>
<dbReference type="Pfam" id="PF01627">
    <property type="entry name" value="Hpt"/>
    <property type="match status" value="1"/>
</dbReference>
<dbReference type="InterPro" id="IPR005467">
    <property type="entry name" value="His_kinase_dom"/>
</dbReference>
<dbReference type="CDD" id="cd00130">
    <property type="entry name" value="PAS"/>
    <property type="match status" value="1"/>
</dbReference>
<dbReference type="Gene3D" id="3.30.565.10">
    <property type="entry name" value="Histidine kinase-like ATPase, C-terminal domain"/>
    <property type="match status" value="1"/>
</dbReference>
<dbReference type="SMART" id="SM00091">
    <property type="entry name" value="PAS"/>
    <property type="match status" value="1"/>
</dbReference>
<organism evidence="19 20">
    <name type="scientific">Allosediminivita pacifica</name>
    <dbReference type="NCBI Taxonomy" id="1267769"/>
    <lineage>
        <taxon>Bacteria</taxon>
        <taxon>Pseudomonadati</taxon>
        <taxon>Pseudomonadota</taxon>
        <taxon>Alphaproteobacteria</taxon>
        <taxon>Rhodobacterales</taxon>
        <taxon>Paracoccaceae</taxon>
        <taxon>Allosediminivita</taxon>
    </lineage>
</organism>
<dbReference type="InterPro" id="IPR011006">
    <property type="entry name" value="CheY-like_superfamily"/>
</dbReference>
<sequence length="695" mass="73845">MPLTDPPAAPERIDAPLPWRGVLAGGFVALAFWSPLALLAGSLTGLIGALLLLLGVTVGALADLLLRVVPTARRRAEALHEGAARLRAIIDTSIDAIIVTDREGRITGFNRAAEGLFGYGASEVLGLRARNLLVAPERLGDLPEAWAGGLQAGESASYELTMVDRGGRRFPAEVALGRGETDRSLYVACLRDVTARHAVEGALREARDRALAGERAKSDFLAVMSHEMRTPLNGLLGTLELMRDAPDDAARAALLARMQGSGALLLDLVNDTLALASYESGTLRPEPVAFQMTALMESVLAAARAMAEANGNTLRWTWVGPPVGEVVGDLRRMRQILVNLATNASKFTRNGRVEIEVELEGDGDHVEFRVIDSGIGIAEADLERIFEDFERVDSTYARQSEGTGLGLGIARRLARLVGGEIGAESEPGDGSVFWLRVPLGETVETVAAAPAPVAAPVERREILLVEDNETNRFIARAMLEAAGHQVTEARNGAVGVELAEARHFDVILMDISMPVMDGIEAARRIRSGNGASRDTPIVAITAHALPEELARFRSQGMEACLTKPLDRKALLATLAQVSGGITVSPEGATAPNDALAAFLGHADPVRARVLLDRFTQEMEALLTRLETETDAEALRAAVHRCAGSCGTFGLADLHAALAGIETALKRGAPPPPEILGRLPGLWEDGRATLKAVRAA</sequence>
<evidence type="ECO:0000256" key="14">
    <source>
        <dbReference type="PROSITE-ProRule" id="PRU00169"/>
    </source>
</evidence>
<dbReference type="InterPro" id="IPR001789">
    <property type="entry name" value="Sig_transdc_resp-reg_receiver"/>
</dbReference>
<evidence type="ECO:0000256" key="6">
    <source>
        <dbReference type="ARBA" id="ARBA00022553"/>
    </source>
</evidence>
<evidence type="ECO:0000256" key="7">
    <source>
        <dbReference type="ARBA" id="ARBA00022679"/>
    </source>
</evidence>
<feature type="transmembrane region" description="Helical" evidence="15">
    <location>
        <begin position="21"/>
        <end position="40"/>
    </location>
</feature>
<dbReference type="NCBIfam" id="TIGR00229">
    <property type="entry name" value="sensory_box"/>
    <property type="match status" value="1"/>
</dbReference>
<feature type="domain" description="Histidine kinase" evidence="16">
    <location>
        <begin position="223"/>
        <end position="441"/>
    </location>
</feature>
<evidence type="ECO:0000256" key="15">
    <source>
        <dbReference type="SAM" id="Phobius"/>
    </source>
</evidence>
<dbReference type="SMART" id="SM00448">
    <property type="entry name" value="REC"/>
    <property type="match status" value="1"/>
</dbReference>
<dbReference type="PANTHER" id="PTHR43047:SF78">
    <property type="entry name" value="SENSORY_REGULATORY PROTEIN RPFC"/>
    <property type="match status" value="1"/>
</dbReference>
<dbReference type="RefSeq" id="WP_158274022.1">
    <property type="nucleotide sequence ID" value="NZ_BMEZ01000009.1"/>
</dbReference>
<dbReference type="Gene3D" id="1.20.120.160">
    <property type="entry name" value="HPT domain"/>
    <property type="match status" value="1"/>
</dbReference>
<gene>
    <name evidence="19" type="ORF">C8N44_10871</name>
</gene>
<keyword evidence="7" id="KW-0808">Transferase</keyword>